<keyword evidence="2" id="KW-1185">Reference proteome</keyword>
<proteinExistence type="predicted"/>
<name>A0AAE6C5U0_9HYPH</name>
<dbReference type="RefSeq" id="WP_054185576.1">
    <property type="nucleotide sequence ID" value="NZ_CP035002.1"/>
</dbReference>
<dbReference type="AlphaFoldDB" id="A0AAE6C5U0"/>
<dbReference type="KEGG" id="rad:CO657_35900"/>
<evidence type="ECO:0000313" key="1">
    <source>
        <dbReference type="EMBL" id="QAS83159.1"/>
    </source>
</evidence>
<geneLocation type="plasmid" evidence="2">
    <name>prapfh23d</name>
</geneLocation>
<dbReference type="EMBL" id="CP035002">
    <property type="protein sequence ID" value="QAS83159.1"/>
    <property type="molecule type" value="Genomic_DNA"/>
</dbReference>
<keyword evidence="1" id="KW-0614">Plasmid</keyword>
<evidence type="ECO:0000313" key="2">
    <source>
        <dbReference type="Proteomes" id="UP000220927"/>
    </source>
</evidence>
<protein>
    <submittedName>
        <fullName evidence="1">Uncharacterized protein</fullName>
    </submittedName>
</protein>
<sequence>MAILRTPAIRKTWQSICNVANVIALYIWSVSEDASELSFSLADTTGGKRLAIVALLSRQGSINHFAHPSPVRRKALPFDTGHDDDVRLTLTIIEGSDETHVAEIKIPKTAFL</sequence>
<organism evidence="1 2">
    <name type="scientific">Rhizobium acidisoli</name>
    <dbReference type="NCBI Taxonomy" id="1538158"/>
    <lineage>
        <taxon>Bacteria</taxon>
        <taxon>Pseudomonadati</taxon>
        <taxon>Pseudomonadota</taxon>
        <taxon>Alphaproteobacteria</taxon>
        <taxon>Hyphomicrobiales</taxon>
        <taxon>Rhizobiaceae</taxon>
        <taxon>Rhizobium/Agrobacterium group</taxon>
        <taxon>Rhizobium</taxon>
    </lineage>
</organism>
<accession>A0AAE6C5U0</accession>
<reference evidence="1 2" key="1">
    <citation type="submission" date="2019-01" db="EMBL/GenBank/DDBJ databases">
        <title>Genomic insights into the origins and evolution of symbiotic genes in the Phaseolus vulgaris microsymbionts.</title>
        <authorList>
            <person name="Tong W."/>
        </authorList>
    </citation>
    <scope>NUCLEOTIDE SEQUENCE [LARGE SCALE GENOMIC DNA]</scope>
    <source>
        <strain evidence="1 2">FH23</strain>
        <plasmid evidence="2">prapfh23d</plasmid>
    </source>
</reference>
<gene>
    <name evidence="1" type="ORF">CO657_35900</name>
</gene>
<dbReference type="Proteomes" id="UP000220927">
    <property type="component" value="Plasmid pRapFH23d"/>
</dbReference>